<evidence type="ECO:0000256" key="1">
    <source>
        <dbReference type="SAM" id="Phobius"/>
    </source>
</evidence>
<feature type="transmembrane region" description="Helical" evidence="1">
    <location>
        <begin position="161"/>
        <end position="179"/>
    </location>
</feature>
<keyword evidence="1" id="KW-0472">Membrane</keyword>
<evidence type="ECO:0000313" key="3">
    <source>
        <dbReference type="Proteomes" id="UP000597762"/>
    </source>
</evidence>
<feature type="transmembrane region" description="Helical" evidence="1">
    <location>
        <begin position="52"/>
        <end position="85"/>
    </location>
</feature>
<feature type="transmembrane region" description="Helical" evidence="1">
    <location>
        <begin position="271"/>
        <end position="290"/>
    </location>
</feature>
<feature type="transmembrane region" description="Helical" evidence="1">
    <location>
        <begin position="91"/>
        <end position="119"/>
    </location>
</feature>
<feature type="transmembrane region" description="Helical" evidence="1">
    <location>
        <begin position="354"/>
        <end position="374"/>
    </location>
</feature>
<organism evidence="2 3">
    <name type="scientific">Acanthosepion pharaonis</name>
    <name type="common">Pharaoh cuttlefish</name>
    <name type="synonym">Sepia pharaonis</name>
    <dbReference type="NCBI Taxonomy" id="158019"/>
    <lineage>
        <taxon>Eukaryota</taxon>
        <taxon>Metazoa</taxon>
        <taxon>Spiralia</taxon>
        <taxon>Lophotrochozoa</taxon>
        <taxon>Mollusca</taxon>
        <taxon>Cephalopoda</taxon>
        <taxon>Coleoidea</taxon>
        <taxon>Decapodiformes</taxon>
        <taxon>Sepiida</taxon>
        <taxon>Sepiina</taxon>
        <taxon>Sepiidae</taxon>
        <taxon>Acanthosepion</taxon>
    </lineage>
</organism>
<dbReference type="Proteomes" id="UP000597762">
    <property type="component" value="Unassembled WGS sequence"/>
</dbReference>
<keyword evidence="1" id="KW-1133">Transmembrane helix</keyword>
<accession>A0A812ARX8</accession>
<dbReference type="EMBL" id="CAHIKZ030000127">
    <property type="protein sequence ID" value="CAE1154051.1"/>
    <property type="molecule type" value="Genomic_DNA"/>
</dbReference>
<gene>
    <name evidence="2" type="ORF">SPHA_4109</name>
</gene>
<reference evidence="2" key="1">
    <citation type="submission" date="2021-01" db="EMBL/GenBank/DDBJ databases">
        <authorList>
            <person name="Li R."/>
            <person name="Bekaert M."/>
        </authorList>
    </citation>
    <scope>NUCLEOTIDE SEQUENCE</scope>
    <source>
        <strain evidence="2">Farmed</strain>
    </source>
</reference>
<proteinExistence type="predicted"/>
<feature type="transmembrane region" description="Helical" evidence="1">
    <location>
        <begin position="296"/>
        <end position="317"/>
    </location>
</feature>
<evidence type="ECO:0000313" key="2">
    <source>
        <dbReference type="EMBL" id="CAE1154051.1"/>
    </source>
</evidence>
<protein>
    <submittedName>
        <fullName evidence="2">Uncharacterized protein</fullName>
    </submittedName>
</protein>
<feature type="transmembrane region" description="Helical" evidence="1">
    <location>
        <begin position="394"/>
        <end position="418"/>
    </location>
</feature>
<keyword evidence="3" id="KW-1185">Reference proteome</keyword>
<sequence length="428" mass="46802">MNIIYFLMNSRKLTNATPSILAVLDNTWLAYQGGTPTIWLTRVGLTTQPRSVFFYTTLSFLCVLFSHCITLSLSLSSGVFLHIVAPSIQLLSFLIVSLSGLFSSLIALPSLFPGLFFFFFKFSLSLSLRSLLSHCISAYLSLLLFRSALISHCNSPSLSQGLLFSNCISLSLSLKYVLLSRISVSLAFTSVLSHCISIFFSRFSGLFFSHCNSPSLSPGLFFSNCISLSLSQVCSPLSYFCLSLSSVLSHCISIFSLAFQVCSSLIVIPPPSLQVCSFLIVFLSLSLSLSQVCSPLSYFCLSLAFTSVLSHCISIFFSRFSGLFFSHCNSPPSLQVCSFSNCISLSLSQVCSPLSFLCLSLLSSVLSHCISIFFSRFSGLFFSHCNSPSLSPGLFFSNCISLSVSLVCSPLSFSFSLTHTDRETYLCM</sequence>
<feature type="transmembrane region" description="Helical" evidence="1">
    <location>
        <begin position="237"/>
        <end position="259"/>
    </location>
</feature>
<name>A0A812ARX8_ACAPH</name>
<keyword evidence="1" id="KW-0812">Transmembrane</keyword>
<dbReference type="AlphaFoldDB" id="A0A812ARX8"/>
<feature type="transmembrane region" description="Helical" evidence="1">
    <location>
        <begin position="131"/>
        <end position="149"/>
    </location>
</feature>
<feature type="transmembrane region" description="Helical" evidence="1">
    <location>
        <begin position="186"/>
        <end position="208"/>
    </location>
</feature>
<comment type="caution">
    <text evidence="2">The sequence shown here is derived from an EMBL/GenBank/DDBJ whole genome shotgun (WGS) entry which is preliminary data.</text>
</comment>